<keyword evidence="3" id="KW-1185">Reference proteome</keyword>
<name>A0ABU6W6X6_9FABA</name>
<dbReference type="EMBL" id="JASCZI010181306">
    <property type="protein sequence ID" value="MED6181534.1"/>
    <property type="molecule type" value="Genomic_DNA"/>
</dbReference>
<proteinExistence type="predicted"/>
<evidence type="ECO:0000256" key="1">
    <source>
        <dbReference type="SAM" id="MobiDB-lite"/>
    </source>
</evidence>
<accession>A0ABU6W6X6</accession>
<gene>
    <name evidence="2" type="ORF">PIB30_020104</name>
</gene>
<evidence type="ECO:0000313" key="3">
    <source>
        <dbReference type="Proteomes" id="UP001341840"/>
    </source>
</evidence>
<comment type="caution">
    <text evidence="2">The sequence shown here is derived from an EMBL/GenBank/DDBJ whole genome shotgun (WGS) entry which is preliminary data.</text>
</comment>
<protein>
    <submittedName>
        <fullName evidence="2">Uncharacterized protein</fullName>
    </submittedName>
</protein>
<feature type="compositionally biased region" description="Polar residues" evidence="1">
    <location>
        <begin position="49"/>
        <end position="61"/>
    </location>
</feature>
<feature type="region of interest" description="Disordered" evidence="1">
    <location>
        <begin position="1"/>
        <end position="67"/>
    </location>
</feature>
<organism evidence="2 3">
    <name type="scientific">Stylosanthes scabra</name>
    <dbReference type="NCBI Taxonomy" id="79078"/>
    <lineage>
        <taxon>Eukaryota</taxon>
        <taxon>Viridiplantae</taxon>
        <taxon>Streptophyta</taxon>
        <taxon>Embryophyta</taxon>
        <taxon>Tracheophyta</taxon>
        <taxon>Spermatophyta</taxon>
        <taxon>Magnoliopsida</taxon>
        <taxon>eudicotyledons</taxon>
        <taxon>Gunneridae</taxon>
        <taxon>Pentapetalae</taxon>
        <taxon>rosids</taxon>
        <taxon>fabids</taxon>
        <taxon>Fabales</taxon>
        <taxon>Fabaceae</taxon>
        <taxon>Papilionoideae</taxon>
        <taxon>50 kb inversion clade</taxon>
        <taxon>dalbergioids sensu lato</taxon>
        <taxon>Dalbergieae</taxon>
        <taxon>Pterocarpus clade</taxon>
        <taxon>Stylosanthes</taxon>
    </lineage>
</organism>
<feature type="compositionally biased region" description="Basic residues" evidence="1">
    <location>
        <begin position="12"/>
        <end position="26"/>
    </location>
</feature>
<sequence>MAEDAPAEQPTRKIRRMPKSYTHRRGAGIPRRGGRVGRGSGERGDTAPAKQTQGGASTNQADFLDGPSSLGFKQMISDIMLEGGSGYRPDTQFDGSQVHLDLNEPVFGPSHMFMASWWDSAISSTRAGWILRGAVHGACPFADSSSVTCTG</sequence>
<dbReference type="Proteomes" id="UP001341840">
    <property type="component" value="Unassembled WGS sequence"/>
</dbReference>
<evidence type="ECO:0000313" key="2">
    <source>
        <dbReference type="EMBL" id="MED6181534.1"/>
    </source>
</evidence>
<reference evidence="2 3" key="1">
    <citation type="journal article" date="2023" name="Plants (Basel)">
        <title>Bridging the Gap: Combining Genomics and Transcriptomics Approaches to Understand Stylosanthes scabra, an Orphan Legume from the Brazilian Caatinga.</title>
        <authorList>
            <person name="Ferreira-Neto J.R.C."/>
            <person name="da Silva M.D."/>
            <person name="Binneck E."/>
            <person name="de Melo N.F."/>
            <person name="da Silva R.H."/>
            <person name="de Melo A.L.T.M."/>
            <person name="Pandolfi V."/>
            <person name="Bustamante F.O."/>
            <person name="Brasileiro-Vidal A.C."/>
            <person name="Benko-Iseppon A.M."/>
        </authorList>
    </citation>
    <scope>NUCLEOTIDE SEQUENCE [LARGE SCALE GENOMIC DNA]</scope>
    <source>
        <tissue evidence="2">Leaves</tissue>
    </source>
</reference>